<feature type="transmembrane region" description="Helical" evidence="5">
    <location>
        <begin position="168"/>
        <end position="188"/>
    </location>
</feature>
<dbReference type="CDD" id="cd17399">
    <property type="entry name" value="MFS_MFSD7"/>
    <property type="match status" value="1"/>
</dbReference>
<feature type="transmembrane region" description="Helical" evidence="5">
    <location>
        <begin position="483"/>
        <end position="501"/>
    </location>
</feature>
<dbReference type="EMBL" id="JAIZAY010000017">
    <property type="protein sequence ID" value="KAJ8025845.1"/>
    <property type="molecule type" value="Genomic_DNA"/>
</dbReference>
<dbReference type="PANTHER" id="PTHR10924:SF6">
    <property type="entry name" value="SOLUTE CARRIER FAMILY 49 MEMBER A3"/>
    <property type="match status" value="1"/>
</dbReference>
<keyword evidence="7" id="KW-1185">Reference proteome</keyword>
<keyword evidence="2 5" id="KW-0812">Transmembrane</keyword>
<dbReference type="GO" id="GO:0016020">
    <property type="term" value="C:membrane"/>
    <property type="evidence" value="ECO:0007669"/>
    <property type="project" value="UniProtKB-SubCell"/>
</dbReference>
<evidence type="ECO:0000256" key="2">
    <source>
        <dbReference type="ARBA" id="ARBA00022692"/>
    </source>
</evidence>
<dbReference type="GO" id="GO:0022857">
    <property type="term" value="F:transmembrane transporter activity"/>
    <property type="evidence" value="ECO:0007669"/>
    <property type="project" value="InterPro"/>
</dbReference>
<accession>A0A9Q0YQV8</accession>
<feature type="transmembrane region" description="Helical" evidence="5">
    <location>
        <begin position="326"/>
        <end position="346"/>
    </location>
</feature>
<gene>
    <name evidence="6" type="ORF">HOLleu_33516</name>
</gene>
<feature type="transmembrane region" description="Helical" evidence="5">
    <location>
        <begin position="70"/>
        <end position="101"/>
    </location>
</feature>
<evidence type="ECO:0000313" key="7">
    <source>
        <dbReference type="Proteomes" id="UP001152320"/>
    </source>
</evidence>
<reference evidence="6" key="1">
    <citation type="submission" date="2021-10" db="EMBL/GenBank/DDBJ databases">
        <title>Tropical sea cucumber genome reveals ecological adaptation and Cuvierian tubules defense mechanism.</title>
        <authorList>
            <person name="Chen T."/>
        </authorList>
    </citation>
    <scope>NUCLEOTIDE SEQUENCE</scope>
    <source>
        <strain evidence="6">Nanhai2018</strain>
        <tissue evidence="6">Muscle</tissue>
    </source>
</reference>
<evidence type="ECO:0000256" key="5">
    <source>
        <dbReference type="SAM" id="Phobius"/>
    </source>
</evidence>
<evidence type="ECO:0000256" key="1">
    <source>
        <dbReference type="ARBA" id="ARBA00004141"/>
    </source>
</evidence>
<dbReference type="AlphaFoldDB" id="A0A9Q0YQV8"/>
<evidence type="ECO:0000256" key="3">
    <source>
        <dbReference type="ARBA" id="ARBA00022989"/>
    </source>
</evidence>
<dbReference type="InterPro" id="IPR011701">
    <property type="entry name" value="MFS"/>
</dbReference>
<protein>
    <submittedName>
        <fullName evidence="6">Solute carrier family 49 member A3</fullName>
    </submittedName>
</protein>
<dbReference type="PANTHER" id="PTHR10924">
    <property type="entry name" value="MAJOR FACILITATOR SUPERFAMILY PROTEIN-RELATED"/>
    <property type="match status" value="1"/>
</dbReference>
<feature type="transmembrane region" description="Helical" evidence="5">
    <location>
        <begin position="137"/>
        <end position="156"/>
    </location>
</feature>
<dbReference type="InterPro" id="IPR036259">
    <property type="entry name" value="MFS_trans_sf"/>
</dbReference>
<comment type="caution">
    <text evidence="6">The sequence shown here is derived from an EMBL/GenBank/DDBJ whole genome shotgun (WGS) entry which is preliminary data.</text>
</comment>
<evidence type="ECO:0000313" key="6">
    <source>
        <dbReference type="EMBL" id="KAJ8025845.1"/>
    </source>
</evidence>
<dbReference type="OrthoDB" id="422206at2759"/>
<dbReference type="Pfam" id="PF07690">
    <property type="entry name" value="MFS_1"/>
    <property type="match status" value="1"/>
</dbReference>
<sequence length="537" mass="58949">MEMLEYSRTYTDRLICDFDEAAHLVAEMSSSKQPLLVRSQDENYHYNSLNSEDSGKKNEIVEYRPHPLRWYILAVLCVMNFSNAMAWITFAPVANIAAAFYKTNEDVINGLSVVFMVATIPFGLVAIWVLDTHGLRTAFVAGSWLNFIGLVIRYLSTLEVMFAHNIQVYVVFIGQSLAAMAQAFFLFASTKLAATWFPDNHRALANTIGTTSNPVGILATFVASPLIVQQPEDMRLMLFWYIMPGAMGCLMATLCIYRGVPPRPPSPSAAMAHEPFFKGVKELFQNKAYVMLFIAFGAGFGLFSSLSSLLPQIVCVKGYSEEFSDICGALIIVAGLIGAVVAGIYVDITKKFGLAGKVSFTLAVIFICLFYMASQLENQNVLVAVSMAGFGFFGFANLPVSYELGVETTYPIAEGTSGGFLAMSGQIQGIIMVLVGQSLAVDVSPQDMDIQQCSVNTTTGSNTSAILPTTSEPITNNVQDLKYTALFFALYAVLMTFIYIFGVRTKYHRLLAEDRDREGGVLNFRANDEDSELPPTL</sequence>
<comment type="subcellular location">
    <subcellularLocation>
        <location evidence="1">Membrane</location>
        <topology evidence="1">Multi-pass membrane protein</topology>
    </subcellularLocation>
</comment>
<feature type="transmembrane region" description="Helical" evidence="5">
    <location>
        <begin position="288"/>
        <end position="314"/>
    </location>
</feature>
<feature type="transmembrane region" description="Helical" evidence="5">
    <location>
        <begin position="380"/>
        <end position="400"/>
    </location>
</feature>
<dbReference type="Proteomes" id="UP001152320">
    <property type="component" value="Chromosome 17"/>
</dbReference>
<dbReference type="Gene3D" id="1.20.1250.20">
    <property type="entry name" value="MFS general substrate transporter like domains"/>
    <property type="match status" value="2"/>
</dbReference>
<organism evidence="6 7">
    <name type="scientific">Holothuria leucospilota</name>
    <name type="common">Black long sea cucumber</name>
    <name type="synonym">Mertensiothuria leucospilota</name>
    <dbReference type="NCBI Taxonomy" id="206669"/>
    <lineage>
        <taxon>Eukaryota</taxon>
        <taxon>Metazoa</taxon>
        <taxon>Echinodermata</taxon>
        <taxon>Eleutherozoa</taxon>
        <taxon>Echinozoa</taxon>
        <taxon>Holothuroidea</taxon>
        <taxon>Aspidochirotacea</taxon>
        <taxon>Aspidochirotida</taxon>
        <taxon>Holothuriidae</taxon>
        <taxon>Holothuria</taxon>
    </lineage>
</organism>
<name>A0A9Q0YQV8_HOLLE</name>
<feature type="transmembrane region" description="Helical" evidence="5">
    <location>
        <begin position="238"/>
        <end position="260"/>
    </location>
</feature>
<dbReference type="InterPro" id="IPR049680">
    <property type="entry name" value="FLVCR1-2_SLC49-like"/>
</dbReference>
<dbReference type="SUPFAM" id="SSF103473">
    <property type="entry name" value="MFS general substrate transporter"/>
    <property type="match status" value="1"/>
</dbReference>
<evidence type="ECO:0000256" key="4">
    <source>
        <dbReference type="ARBA" id="ARBA00023136"/>
    </source>
</evidence>
<keyword evidence="4 5" id="KW-0472">Membrane</keyword>
<feature type="transmembrane region" description="Helical" evidence="5">
    <location>
        <begin position="352"/>
        <end position="373"/>
    </location>
</feature>
<proteinExistence type="predicted"/>
<feature type="transmembrane region" description="Helical" evidence="5">
    <location>
        <begin position="107"/>
        <end position="130"/>
    </location>
</feature>
<keyword evidence="3 5" id="KW-1133">Transmembrane helix</keyword>